<dbReference type="AlphaFoldDB" id="A0AAN9K8H0"/>
<dbReference type="FunFam" id="1.10.10.10:FF:000057">
    <property type="entry name" value="Heat shock transcription factor 1"/>
    <property type="match status" value="1"/>
</dbReference>
<dbReference type="EMBL" id="JAYKXN010000002">
    <property type="protein sequence ID" value="KAK7311971.1"/>
    <property type="molecule type" value="Genomic_DNA"/>
</dbReference>
<keyword evidence="5" id="KW-0238">DNA-binding</keyword>
<keyword evidence="11" id="KW-1185">Reference proteome</keyword>
<dbReference type="PANTHER" id="PTHR10015:SF338">
    <property type="entry name" value="HEAT STRESS TRANSCRIPTION FACTOR A-2"/>
    <property type="match status" value="1"/>
</dbReference>
<dbReference type="Pfam" id="PF00447">
    <property type="entry name" value="HSF_DNA-bind"/>
    <property type="match status" value="1"/>
</dbReference>
<keyword evidence="3" id="KW-0805">Transcription regulation</keyword>
<evidence type="ECO:0000256" key="6">
    <source>
        <dbReference type="ARBA" id="ARBA00023163"/>
    </source>
</evidence>
<comment type="caution">
    <text evidence="10">The sequence shown here is derived from an EMBL/GenBank/DDBJ whole genome shotgun (WGS) entry which is preliminary data.</text>
</comment>
<dbReference type="GO" id="GO:0003700">
    <property type="term" value="F:DNA-binding transcription factor activity"/>
    <property type="evidence" value="ECO:0007669"/>
    <property type="project" value="InterPro"/>
</dbReference>
<sequence>MKGVTVKEEETVASSYVSASNSSSSSSTSNLVPQPMEGLHEVGPPPFLTKTFEVVEDPSTDSIVSWSTARNSFIVWDSHKFSTTILPRYFKHNNFSSFVRQLNTYGFRKIDPDRWEFANEGFLAGQRHLLKTIKRRRNVTQAQSQHEGGACIELGEFGLEGEIERLSRDKTVLMAEIVRLRQQQHNSREQLLTMETRLQVTEKKHQQMMTFLAKALHNQSFVQQFLQRSAQNKELQGVRRKRRLTATPSVENLQQDPVLMVAAAAVPIEEQGEELATIESQMESFFSQDNESSYEVKEHVLSSVATPSGGDLGSVSDAIWEDLLNQDLVAGNPENEAVIGELSQIDVPVEDLVQEPDDWTEDLQTLVDHMGYLGSKP</sequence>
<feature type="domain" description="HSF-type DNA-binding" evidence="9">
    <location>
        <begin position="86"/>
        <end position="110"/>
    </location>
</feature>
<keyword evidence="7" id="KW-0539">Nucleus</keyword>
<dbReference type="InterPro" id="IPR036390">
    <property type="entry name" value="WH_DNA-bd_sf"/>
</dbReference>
<dbReference type="SMART" id="SM00415">
    <property type="entry name" value="HSF"/>
    <property type="match status" value="1"/>
</dbReference>
<dbReference type="PANTHER" id="PTHR10015">
    <property type="entry name" value="HEAT SHOCK TRANSCRIPTION FACTOR"/>
    <property type="match status" value="1"/>
</dbReference>
<evidence type="ECO:0000313" key="11">
    <source>
        <dbReference type="Proteomes" id="UP001359559"/>
    </source>
</evidence>
<evidence type="ECO:0000256" key="5">
    <source>
        <dbReference type="ARBA" id="ARBA00023125"/>
    </source>
</evidence>
<evidence type="ECO:0000256" key="2">
    <source>
        <dbReference type="ARBA" id="ARBA00022553"/>
    </source>
</evidence>
<evidence type="ECO:0000256" key="3">
    <source>
        <dbReference type="ARBA" id="ARBA00023015"/>
    </source>
</evidence>
<evidence type="ECO:0000259" key="9">
    <source>
        <dbReference type="PROSITE" id="PS00434"/>
    </source>
</evidence>
<proteinExistence type="inferred from homology"/>
<dbReference type="GO" id="GO:0005634">
    <property type="term" value="C:nucleus"/>
    <property type="evidence" value="ECO:0007669"/>
    <property type="project" value="UniProtKB-SubCell"/>
</dbReference>
<evidence type="ECO:0000256" key="7">
    <source>
        <dbReference type="ARBA" id="ARBA00023242"/>
    </source>
</evidence>
<dbReference type="Gene3D" id="1.10.10.10">
    <property type="entry name" value="Winged helix-like DNA-binding domain superfamily/Winged helix DNA-binding domain"/>
    <property type="match status" value="1"/>
</dbReference>
<name>A0AAN9K8H0_CLITE</name>
<keyword evidence="4" id="KW-0346">Stress response</keyword>
<dbReference type="PROSITE" id="PS00434">
    <property type="entry name" value="HSF_DOMAIN"/>
    <property type="match status" value="1"/>
</dbReference>
<dbReference type="PRINTS" id="PR00056">
    <property type="entry name" value="HSFDOMAIN"/>
</dbReference>
<comment type="similarity">
    <text evidence="8">Belongs to the HSF family. Class A subfamily.</text>
</comment>
<dbReference type="Proteomes" id="UP001359559">
    <property type="component" value="Unassembled WGS sequence"/>
</dbReference>
<reference evidence="10 11" key="1">
    <citation type="submission" date="2024-01" db="EMBL/GenBank/DDBJ databases">
        <title>The genomes of 5 underutilized Papilionoideae crops provide insights into root nodulation and disease resistance.</title>
        <authorList>
            <person name="Yuan L."/>
        </authorList>
    </citation>
    <scope>NUCLEOTIDE SEQUENCE [LARGE SCALE GENOMIC DNA]</scope>
    <source>
        <strain evidence="10">LY-2023</strain>
        <tissue evidence="10">Leaf</tissue>
    </source>
</reference>
<evidence type="ECO:0000256" key="8">
    <source>
        <dbReference type="ARBA" id="ARBA00061350"/>
    </source>
</evidence>
<dbReference type="SUPFAM" id="SSF46785">
    <property type="entry name" value="Winged helix' DNA-binding domain"/>
    <property type="match status" value="1"/>
</dbReference>
<organism evidence="10 11">
    <name type="scientific">Clitoria ternatea</name>
    <name type="common">Butterfly pea</name>
    <dbReference type="NCBI Taxonomy" id="43366"/>
    <lineage>
        <taxon>Eukaryota</taxon>
        <taxon>Viridiplantae</taxon>
        <taxon>Streptophyta</taxon>
        <taxon>Embryophyta</taxon>
        <taxon>Tracheophyta</taxon>
        <taxon>Spermatophyta</taxon>
        <taxon>Magnoliopsida</taxon>
        <taxon>eudicotyledons</taxon>
        <taxon>Gunneridae</taxon>
        <taxon>Pentapetalae</taxon>
        <taxon>rosids</taxon>
        <taxon>fabids</taxon>
        <taxon>Fabales</taxon>
        <taxon>Fabaceae</taxon>
        <taxon>Papilionoideae</taxon>
        <taxon>50 kb inversion clade</taxon>
        <taxon>NPAAA clade</taxon>
        <taxon>indigoferoid/millettioid clade</taxon>
        <taxon>Phaseoleae</taxon>
        <taxon>Clitoria</taxon>
    </lineage>
</organism>
<dbReference type="GO" id="GO:0034605">
    <property type="term" value="P:cellular response to heat"/>
    <property type="evidence" value="ECO:0007669"/>
    <property type="project" value="TreeGrafter"/>
</dbReference>
<dbReference type="InterPro" id="IPR000232">
    <property type="entry name" value="HSF_DNA-bd"/>
</dbReference>
<accession>A0AAN9K8H0</accession>
<keyword evidence="2" id="KW-0597">Phosphoprotein</keyword>
<dbReference type="InterPro" id="IPR036388">
    <property type="entry name" value="WH-like_DNA-bd_sf"/>
</dbReference>
<protein>
    <recommendedName>
        <fullName evidence="9">HSF-type DNA-binding domain-containing protein</fullName>
    </recommendedName>
</protein>
<evidence type="ECO:0000256" key="1">
    <source>
        <dbReference type="ARBA" id="ARBA00004123"/>
    </source>
</evidence>
<dbReference type="GO" id="GO:0000978">
    <property type="term" value="F:RNA polymerase II cis-regulatory region sequence-specific DNA binding"/>
    <property type="evidence" value="ECO:0007669"/>
    <property type="project" value="TreeGrafter"/>
</dbReference>
<dbReference type="GO" id="GO:0006357">
    <property type="term" value="P:regulation of transcription by RNA polymerase II"/>
    <property type="evidence" value="ECO:0007669"/>
    <property type="project" value="TreeGrafter"/>
</dbReference>
<evidence type="ECO:0000256" key="4">
    <source>
        <dbReference type="ARBA" id="ARBA00023016"/>
    </source>
</evidence>
<keyword evidence="6" id="KW-0804">Transcription</keyword>
<comment type="subcellular location">
    <subcellularLocation>
        <location evidence="1">Nucleus</location>
    </subcellularLocation>
</comment>
<gene>
    <name evidence="10" type="ORF">RJT34_10479</name>
</gene>
<evidence type="ECO:0000313" key="10">
    <source>
        <dbReference type="EMBL" id="KAK7311971.1"/>
    </source>
</evidence>